<dbReference type="EMBL" id="ADNV01000222">
    <property type="protein sequence ID" value="EFG77278.1"/>
    <property type="molecule type" value="Genomic_DNA"/>
</dbReference>
<evidence type="ECO:0000256" key="1">
    <source>
        <dbReference type="SAM" id="MobiDB-lite"/>
    </source>
</evidence>
<gene>
    <name evidence="2" type="ORF">HMPREF0591_2806</name>
</gene>
<proteinExistence type="predicted"/>
<feature type="region of interest" description="Disordered" evidence="1">
    <location>
        <begin position="1"/>
        <end position="55"/>
    </location>
</feature>
<dbReference type="HOGENOM" id="CLU_3027455_0_0_11"/>
<comment type="caution">
    <text evidence="2">The sequence shown here is derived from an EMBL/GenBank/DDBJ whole genome shotgun (WGS) entry which is preliminary data.</text>
</comment>
<sequence>MTYARDLHKHLPGAAHGPPRARGRDNDFPAPELSAGPASSARRKRPVAARFRHFG</sequence>
<keyword evidence="3" id="KW-1185">Reference proteome</keyword>
<feature type="compositionally biased region" description="Basic residues" evidence="1">
    <location>
        <begin position="41"/>
        <end position="55"/>
    </location>
</feature>
<evidence type="ECO:0000313" key="3">
    <source>
        <dbReference type="Proteomes" id="UP000003653"/>
    </source>
</evidence>
<evidence type="ECO:0000313" key="2">
    <source>
        <dbReference type="EMBL" id="EFG77278.1"/>
    </source>
</evidence>
<name>D5P9G2_9MYCO</name>
<dbReference type="AlphaFoldDB" id="D5P9G2"/>
<organism evidence="2 3">
    <name type="scientific">Mycobacterium parascrofulaceum ATCC BAA-614</name>
    <dbReference type="NCBI Taxonomy" id="525368"/>
    <lineage>
        <taxon>Bacteria</taxon>
        <taxon>Bacillati</taxon>
        <taxon>Actinomycetota</taxon>
        <taxon>Actinomycetes</taxon>
        <taxon>Mycobacteriales</taxon>
        <taxon>Mycobacteriaceae</taxon>
        <taxon>Mycobacterium</taxon>
        <taxon>Mycobacterium simiae complex</taxon>
    </lineage>
</organism>
<reference evidence="2 3" key="1">
    <citation type="submission" date="2010-04" db="EMBL/GenBank/DDBJ databases">
        <authorList>
            <person name="Muzny D."/>
            <person name="Qin X."/>
            <person name="Deng J."/>
            <person name="Jiang H."/>
            <person name="Liu Y."/>
            <person name="Qu J."/>
            <person name="Song X.-Z."/>
            <person name="Zhang L."/>
            <person name="Thornton R."/>
            <person name="Coyle M."/>
            <person name="Francisco L."/>
            <person name="Jackson L."/>
            <person name="Javaid M."/>
            <person name="Korchina V."/>
            <person name="Kovar C."/>
            <person name="Mata R."/>
            <person name="Mathew T."/>
            <person name="Ngo R."/>
            <person name="Nguyen L."/>
            <person name="Nguyen N."/>
            <person name="Okwuonu G."/>
            <person name="Ongeri F."/>
            <person name="Pham C."/>
            <person name="Simmons D."/>
            <person name="Wilczek-Boney K."/>
            <person name="Hale W."/>
            <person name="Jakkamsetti A."/>
            <person name="Pham P."/>
            <person name="Ruth R."/>
            <person name="San Lucas F."/>
            <person name="Warren J."/>
            <person name="Zhang J."/>
            <person name="Zhao Z."/>
            <person name="Zhou C."/>
            <person name="Zhu D."/>
            <person name="Lee S."/>
            <person name="Bess C."/>
            <person name="Blankenburg K."/>
            <person name="Forbes L."/>
            <person name="Fu Q."/>
            <person name="Gubbala S."/>
            <person name="Hirani K."/>
            <person name="Jayaseelan J.C."/>
            <person name="Lara F."/>
            <person name="Munidasa M."/>
            <person name="Palculict T."/>
            <person name="Patil S."/>
            <person name="Pu L.-L."/>
            <person name="Saada N."/>
            <person name="Tang L."/>
            <person name="Weissenberger G."/>
            <person name="Zhu Y."/>
            <person name="Hemphill L."/>
            <person name="Shang Y."/>
            <person name="Youmans B."/>
            <person name="Ayvaz T."/>
            <person name="Ross M."/>
            <person name="Santibanez J."/>
            <person name="Aqrawi P."/>
            <person name="Gross S."/>
            <person name="Joshi V."/>
            <person name="Fowler G."/>
            <person name="Nazareth L."/>
            <person name="Reid J."/>
            <person name="Worley K."/>
            <person name="Petrosino J."/>
            <person name="Highlander S."/>
            <person name="Gibbs R."/>
        </authorList>
    </citation>
    <scope>NUCLEOTIDE SEQUENCE [LARGE SCALE GENOMIC DNA]</scope>
    <source>
        <strain evidence="2 3">ATCC BAA-614</strain>
    </source>
</reference>
<dbReference type="Proteomes" id="UP000003653">
    <property type="component" value="Unassembled WGS sequence"/>
</dbReference>
<protein>
    <submittedName>
        <fullName evidence="2">Uncharacterized protein</fullName>
    </submittedName>
</protein>
<accession>D5P9G2</accession>